<dbReference type="OrthoDB" id="9778711at2"/>
<dbReference type="FunFam" id="3.20.20.70:FF:000044">
    <property type="entry name" value="Deoxyribose-phosphate aldolase"/>
    <property type="match status" value="1"/>
</dbReference>
<keyword evidence="2 7" id="KW-0963">Cytoplasm</keyword>
<dbReference type="GO" id="GO:0016052">
    <property type="term" value="P:carbohydrate catabolic process"/>
    <property type="evidence" value="ECO:0007669"/>
    <property type="project" value="TreeGrafter"/>
</dbReference>
<keyword evidence="3 7" id="KW-0456">Lyase</keyword>
<evidence type="ECO:0000256" key="3">
    <source>
        <dbReference type="ARBA" id="ARBA00023239"/>
    </source>
</evidence>
<dbReference type="SMART" id="SM01133">
    <property type="entry name" value="DeoC"/>
    <property type="match status" value="1"/>
</dbReference>
<dbReference type="InterPro" id="IPR013785">
    <property type="entry name" value="Aldolase_TIM"/>
</dbReference>
<reference evidence="8 9" key="1">
    <citation type="submission" date="2007-01" db="EMBL/GenBank/DDBJ databases">
        <authorList>
            <person name="Haygood M."/>
            <person name="Podell S."/>
            <person name="Anderson C."/>
            <person name="Hopkinson B."/>
            <person name="Roe K."/>
            <person name="Barbeau K."/>
            <person name="Gaasterland T."/>
            <person name="Ferriera S."/>
            <person name="Johnson J."/>
            <person name="Kravitz S."/>
            <person name="Beeson K."/>
            <person name="Sutton G."/>
            <person name="Rogers Y.-H."/>
            <person name="Friedman R."/>
            <person name="Frazier M."/>
            <person name="Venter J.C."/>
        </authorList>
    </citation>
    <scope>NUCLEOTIDE SEQUENCE [LARGE SCALE GENOMIC DNA]</scope>
    <source>
        <strain evidence="8 9">ATCC 23134</strain>
    </source>
</reference>
<sequence>MQNINEYIEHTNLKPTVTYESIETLVEEAVIHNFIGICVPPYWAKKARRDLGKAPVQLVTVVGFPFGYQRAEVKMQEIESALKEGVNELDIVINISAIKCNAYAWIKQEMAWFSQVIHAEEAMMKVILETAYLNDHEIREASKVCVDAGVDFMKTSTGYAPEGAKVEHIRLLRDILPDTVGIKASGGIRSYEKAQEMIIAGADRIGTSSGIKIVEEALTKDVKS</sequence>
<dbReference type="NCBIfam" id="TIGR00126">
    <property type="entry name" value="deoC"/>
    <property type="match status" value="1"/>
</dbReference>
<protein>
    <recommendedName>
        <fullName evidence="7">Deoxyribose-phosphate aldolase</fullName>
        <shortName evidence="7">DERA</shortName>
        <ecNumber evidence="7">4.1.2.4</ecNumber>
    </recommendedName>
    <alternativeName>
        <fullName evidence="7">2-deoxy-D-ribose 5-phosphate aldolase</fullName>
    </alternativeName>
    <alternativeName>
        <fullName evidence="7">Phosphodeoxyriboaldolase</fullName>
        <shortName evidence="7">Deoxyriboaldolase</shortName>
    </alternativeName>
</protein>
<dbReference type="GO" id="GO:0009264">
    <property type="term" value="P:deoxyribonucleotide catabolic process"/>
    <property type="evidence" value="ECO:0007669"/>
    <property type="project" value="UniProtKB-UniRule"/>
</dbReference>
<feature type="active site" description="Proton donor/acceptor" evidence="7">
    <location>
        <position position="183"/>
    </location>
</feature>
<dbReference type="EMBL" id="AAWS01000006">
    <property type="protein sequence ID" value="EAY30502.1"/>
    <property type="molecule type" value="Genomic_DNA"/>
</dbReference>
<feature type="active site" description="Schiff-base intermediate with acetaldehyde" evidence="7">
    <location>
        <position position="154"/>
    </location>
</feature>
<dbReference type="GO" id="GO:0005737">
    <property type="term" value="C:cytoplasm"/>
    <property type="evidence" value="ECO:0007669"/>
    <property type="project" value="UniProtKB-SubCell"/>
</dbReference>
<dbReference type="RefSeq" id="WP_002694737.1">
    <property type="nucleotide sequence ID" value="NZ_AAWS01000006.1"/>
</dbReference>
<dbReference type="GO" id="GO:0004139">
    <property type="term" value="F:deoxyribose-phosphate aldolase activity"/>
    <property type="evidence" value="ECO:0007669"/>
    <property type="project" value="UniProtKB-UniRule"/>
</dbReference>
<evidence type="ECO:0000256" key="7">
    <source>
        <dbReference type="HAMAP-Rule" id="MF_00114"/>
    </source>
</evidence>
<keyword evidence="9" id="KW-1185">Reference proteome</keyword>
<dbReference type="GO" id="GO:0006018">
    <property type="term" value="P:2-deoxyribose 1-phosphate catabolic process"/>
    <property type="evidence" value="ECO:0007669"/>
    <property type="project" value="UniProtKB-UniRule"/>
</dbReference>
<dbReference type="PANTHER" id="PTHR10889:SF1">
    <property type="entry name" value="DEOXYRIBOSE-PHOSPHATE ALDOLASE"/>
    <property type="match status" value="1"/>
</dbReference>
<dbReference type="CDD" id="cd00959">
    <property type="entry name" value="DeoC"/>
    <property type="match status" value="1"/>
</dbReference>
<comment type="catalytic activity">
    <reaction evidence="5 7">
        <text>2-deoxy-D-ribose 5-phosphate = D-glyceraldehyde 3-phosphate + acetaldehyde</text>
        <dbReference type="Rhea" id="RHEA:12821"/>
        <dbReference type="ChEBI" id="CHEBI:15343"/>
        <dbReference type="ChEBI" id="CHEBI:59776"/>
        <dbReference type="ChEBI" id="CHEBI:62877"/>
        <dbReference type="EC" id="4.1.2.4"/>
    </reaction>
</comment>
<dbReference type="PANTHER" id="PTHR10889">
    <property type="entry name" value="DEOXYRIBOSE-PHOSPHATE ALDOLASE"/>
    <property type="match status" value="1"/>
</dbReference>
<dbReference type="InterPro" id="IPR028581">
    <property type="entry name" value="DeoC_typeI"/>
</dbReference>
<dbReference type="Proteomes" id="UP000004095">
    <property type="component" value="Unassembled WGS sequence"/>
</dbReference>
<dbReference type="EC" id="4.1.2.4" evidence="7"/>
<evidence type="ECO:0000313" key="9">
    <source>
        <dbReference type="Proteomes" id="UP000004095"/>
    </source>
</evidence>
<proteinExistence type="inferred from homology"/>
<keyword evidence="4 7" id="KW-0704">Schiff base</keyword>
<dbReference type="AlphaFoldDB" id="A1ZG85"/>
<comment type="pathway">
    <text evidence="7">Carbohydrate degradation; 2-deoxy-D-ribose 1-phosphate degradation; D-glyceraldehyde 3-phosphate and acetaldehyde from 2-deoxy-alpha-D-ribose 1-phosphate: step 2/2.</text>
</comment>
<comment type="function">
    <text evidence="6 7">Catalyzes a reversible aldol reaction between acetaldehyde and D-glyceraldehyde 3-phosphate to generate 2-deoxy-D-ribose 5-phosphate.</text>
</comment>
<dbReference type="eggNOG" id="COG0274">
    <property type="taxonomic scope" value="Bacteria"/>
</dbReference>
<dbReference type="PIRSF" id="PIRSF001357">
    <property type="entry name" value="DeoC"/>
    <property type="match status" value="1"/>
</dbReference>
<evidence type="ECO:0000313" key="8">
    <source>
        <dbReference type="EMBL" id="EAY30502.1"/>
    </source>
</evidence>
<comment type="subcellular location">
    <subcellularLocation>
        <location evidence="7">Cytoplasm</location>
    </subcellularLocation>
</comment>
<accession>A1ZG85</accession>
<evidence type="ECO:0000256" key="6">
    <source>
        <dbReference type="ARBA" id="ARBA00056337"/>
    </source>
</evidence>
<dbReference type="Pfam" id="PF01791">
    <property type="entry name" value="DeoC"/>
    <property type="match status" value="1"/>
</dbReference>
<organism evidence="8 9">
    <name type="scientific">Microscilla marina ATCC 23134</name>
    <dbReference type="NCBI Taxonomy" id="313606"/>
    <lineage>
        <taxon>Bacteria</taxon>
        <taxon>Pseudomonadati</taxon>
        <taxon>Bacteroidota</taxon>
        <taxon>Cytophagia</taxon>
        <taxon>Cytophagales</taxon>
        <taxon>Microscillaceae</taxon>
        <taxon>Microscilla</taxon>
    </lineage>
</organism>
<dbReference type="SUPFAM" id="SSF51569">
    <property type="entry name" value="Aldolase"/>
    <property type="match status" value="1"/>
</dbReference>
<dbReference type="UniPathway" id="UPA00002">
    <property type="reaction ID" value="UER00468"/>
</dbReference>
<feature type="active site" description="Proton donor/acceptor" evidence="7">
    <location>
        <position position="90"/>
    </location>
</feature>
<evidence type="ECO:0000256" key="4">
    <source>
        <dbReference type="ARBA" id="ARBA00023270"/>
    </source>
</evidence>
<evidence type="ECO:0000256" key="5">
    <source>
        <dbReference type="ARBA" id="ARBA00048791"/>
    </source>
</evidence>
<name>A1ZG85_MICM2</name>
<dbReference type="InterPro" id="IPR011343">
    <property type="entry name" value="DeoC"/>
</dbReference>
<dbReference type="InterPro" id="IPR002915">
    <property type="entry name" value="DeoC/FbaB/LacD_aldolase"/>
</dbReference>
<dbReference type="Gene3D" id="3.20.20.70">
    <property type="entry name" value="Aldolase class I"/>
    <property type="match status" value="1"/>
</dbReference>
<evidence type="ECO:0000256" key="1">
    <source>
        <dbReference type="ARBA" id="ARBA00010936"/>
    </source>
</evidence>
<evidence type="ECO:0000256" key="2">
    <source>
        <dbReference type="ARBA" id="ARBA00022490"/>
    </source>
</evidence>
<gene>
    <name evidence="7" type="primary">deoC</name>
    <name evidence="8" type="ORF">M23134_03138</name>
</gene>
<dbReference type="HAMAP" id="MF_00114">
    <property type="entry name" value="DeoC_type1"/>
    <property type="match status" value="1"/>
</dbReference>
<comment type="similarity">
    <text evidence="1 7">Belongs to the DeoC/FbaB aldolase family. DeoC type 1 subfamily.</text>
</comment>
<comment type="caution">
    <text evidence="8">The sequence shown here is derived from an EMBL/GenBank/DDBJ whole genome shotgun (WGS) entry which is preliminary data.</text>
</comment>